<dbReference type="InterPro" id="IPR005467">
    <property type="entry name" value="His_kinase_dom"/>
</dbReference>
<comment type="catalytic activity">
    <reaction evidence="1">
        <text>ATP + protein L-histidine = ADP + protein N-phospho-L-histidine.</text>
        <dbReference type="EC" id="2.7.13.3"/>
    </reaction>
</comment>
<dbReference type="SMART" id="SM00388">
    <property type="entry name" value="HisKA"/>
    <property type="match status" value="1"/>
</dbReference>
<dbReference type="InterPro" id="IPR004358">
    <property type="entry name" value="Sig_transdc_His_kin-like_C"/>
</dbReference>
<dbReference type="InterPro" id="IPR036097">
    <property type="entry name" value="HisK_dim/P_sf"/>
</dbReference>
<dbReference type="InterPro" id="IPR003594">
    <property type="entry name" value="HATPase_dom"/>
</dbReference>
<dbReference type="GO" id="GO:0000155">
    <property type="term" value="F:phosphorelay sensor kinase activity"/>
    <property type="evidence" value="ECO:0007669"/>
    <property type="project" value="InterPro"/>
</dbReference>
<keyword evidence="6" id="KW-1185">Reference proteome</keyword>
<reference evidence="5 6" key="1">
    <citation type="journal article" date="2016" name="Int. J. Syst. Evol. Microbiol.">
        <title>Panacibacter ginsenosidivorans gen. nov., sp. nov., with ginsenoside converting activity isolated from soil of a ginseng field.</title>
        <authorList>
            <person name="Siddiqi M.Z."/>
            <person name="Muhammad Shafi S."/>
            <person name="Choi K.D."/>
            <person name="Im W.T."/>
        </authorList>
    </citation>
    <scope>NUCLEOTIDE SEQUENCE [LARGE SCALE GENOMIC DNA]</scope>
    <source>
        <strain evidence="5 6">Gsoil1550</strain>
    </source>
</reference>
<dbReference type="Pfam" id="PF02518">
    <property type="entry name" value="HATPase_c"/>
    <property type="match status" value="1"/>
</dbReference>
<dbReference type="EC" id="2.7.13.3" evidence="2"/>
<dbReference type="OrthoDB" id="9806995at2"/>
<evidence type="ECO:0000256" key="3">
    <source>
        <dbReference type="ARBA" id="ARBA00022553"/>
    </source>
</evidence>
<dbReference type="SUPFAM" id="SSF47384">
    <property type="entry name" value="Homodimeric domain of signal transducing histidine kinase"/>
    <property type="match status" value="1"/>
</dbReference>
<accession>A0A5B8VGP9</accession>
<organism evidence="5 6">
    <name type="scientific">Panacibacter ginsenosidivorans</name>
    <dbReference type="NCBI Taxonomy" id="1813871"/>
    <lineage>
        <taxon>Bacteria</taxon>
        <taxon>Pseudomonadati</taxon>
        <taxon>Bacteroidota</taxon>
        <taxon>Chitinophagia</taxon>
        <taxon>Chitinophagales</taxon>
        <taxon>Chitinophagaceae</taxon>
        <taxon>Panacibacter</taxon>
    </lineage>
</organism>
<dbReference type="AlphaFoldDB" id="A0A5B8VGP9"/>
<dbReference type="KEGG" id="pgin:FRZ67_22545"/>
<dbReference type="PRINTS" id="PR00344">
    <property type="entry name" value="BCTRLSENSOR"/>
</dbReference>
<gene>
    <name evidence="5" type="ORF">FRZ67_22545</name>
</gene>
<feature type="domain" description="Histidine kinase" evidence="4">
    <location>
        <begin position="199"/>
        <end position="435"/>
    </location>
</feature>
<dbReference type="Gene3D" id="1.10.287.130">
    <property type="match status" value="1"/>
</dbReference>
<dbReference type="CDD" id="cd00082">
    <property type="entry name" value="HisKA"/>
    <property type="match status" value="1"/>
</dbReference>
<evidence type="ECO:0000256" key="2">
    <source>
        <dbReference type="ARBA" id="ARBA00012438"/>
    </source>
</evidence>
<dbReference type="Gene3D" id="3.30.565.10">
    <property type="entry name" value="Histidine kinase-like ATPase, C-terminal domain"/>
    <property type="match status" value="1"/>
</dbReference>
<evidence type="ECO:0000256" key="1">
    <source>
        <dbReference type="ARBA" id="ARBA00000085"/>
    </source>
</evidence>
<dbReference type="Pfam" id="PF00512">
    <property type="entry name" value="HisKA"/>
    <property type="match status" value="1"/>
</dbReference>
<protein>
    <recommendedName>
        <fullName evidence="2">histidine kinase</fullName>
        <ecNumber evidence="2">2.7.13.3</ecNumber>
    </recommendedName>
</protein>
<proteinExistence type="predicted"/>
<dbReference type="InterPro" id="IPR036890">
    <property type="entry name" value="HATPase_C_sf"/>
</dbReference>
<dbReference type="EMBL" id="CP042435">
    <property type="protein sequence ID" value="QEC70333.1"/>
    <property type="molecule type" value="Genomic_DNA"/>
</dbReference>
<evidence type="ECO:0000259" key="4">
    <source>
        <dbReference type="PROSITE" id="PS50109"/>
    </source>
</evidence>
<sequence>MRTVSDLDRITPLIWNELTILNIPFIRCGVFIMDDVQQLIHTFLSTPDGKAIAAFHLPYDTPGNFTEVITRWHNKQIYVDHWSEAEFISIAEILVKQGAIATKEQYLNTLPGDGFYLHFLPFLQGMLYVGNTTQLGEQEIKLIQSVADAFSTAYARYEDFNKLESAKQQIEKTLVDLKQTQAQLVQSEKMASLGELTAGIAHEIQNPLNFVNNFSEVSNELVDEMNDELDKGDIDEAKAIAEDIKQNLEKINHHGKRADAIVKGMLQHSRTSSGQKELTEINALCDEYLRLSYHGLRAKDKNFNADFKTDFDESIGKTNIIPQDIGRVIFNLINNAFYAVNEKRKLLTNNYQPIIKVKTRNLNHRIEIIVEDNGNGIPQNIVDKIFQPFFTTKPTGQGTGLGLSLSYDIIKAHGGEIKVECKEREGTEFIIVLPA</sequence>
<dbReference type="PROSITE" id="PS50109">
    <property type="entry name" value="HIS_KIN"/>
    <property type="match status" value="1"/>
</dbReference>
<evidence type="ECO:0000313" key="5">
    <source>
        <dbReference type="EMBL" id="QEC70333.1"/>
    </source>
</evidence>
<dbReference type="SMART" id="SM00387">
    <property type="entry name" value="HATPase_c"/>
    <property type="match status" value="1"/>
</dbReference>
<dbReference type="PANTHER" id="PTHR43065">
    <property type="entry name" value="SENSOR HISTIDINE KINASE"/>
    <property type="match status" value="1"/>
</dbReference>
<dbReference type="PANTHER" id="PTHR43065:SF42">
    <property type="entry name" value="TWO-COMPONENT SENSOR PPRA"/>
    <property type="match status" value="1"/>
</dbReference>
<dbReference type="SUPFAM" id="SSF55874">
    <property type="entry name" value="ATPase domain of HSP90 chaperone/DNA topoisomerase II/histidine kinase"/>
    <property type="match status" value="1"/>
</dbReference>
<keyword evidence="3" id="KW-0597">Phosphoprotein</keyword>
<evidence type="ECO:0000313" key="6">
    <source>
        <dbReference type="Proteomes" id="UP000321533"/>
    </source>
</evidence>
<dbReference type="InterPro" id="IPR003661">
    <property type="entry name" value="HisK_dim/P_dom"/>
</dbReference>
<name>A0A5B8VGP9_9BACT</name>
<dbReference type="Proteomes" id="UP000321533">
    <property type="component" value="Chromosome"/>
</dbReference>